<dbReference type="InterPro" id="IPR028081">
    <property type="entry name" value="Leu-bd"/>
</dbReference>
<feature type="domain" description="Leucine-binding protein" evidence="4">
    <location>
        <begin position="29"/>
        <end position="360"/>
    </location>
</feature>
<dbReference type="Proteomes" id="UP001231915">
    <property type="component" value="Unassembled WGS sequence"/>
</dbReference>
<sequence length="369" mass="41286">MLKLFLKAILISAALLQSLLCFATPAKTTIKLGMSVALSGPASHIGQQLKQGHELYFNYANQKKRPEQPHIKLLVLDDGYEPSRAVDNTHYLIKHQNVDALIGNMGTPTTHAIKDILKKHQLPLLMPYTGAEFLYQNPGFPIFKLRASYLDEAKDQVKYLVEELGHKNVALFIQADEFGLTLEKSHRQALKNQGIEPVVIARFRRNTNDVAKALTQILTTQVTAIAMIGTYEPLSAFINQAYRAGFRGSYTSVSFVSSASLFEHITVPANIMVTEVLPDPQTCQSQICTLFRAQATAHSKPISYQSFEGFINAYLFTTALQYCQQTPLSDCISSAISRTLKTDPALQDLLKLPQKNTPQRQVYRSYLKY</sequence>
<feature type="chain" id="PRO_5046469669" evidence="3">
    <location>
        <begin position="24"/>
        <end position="369"/>
    </location>
</feature>
<dbReference type="PANTHER" id="PTHR47235:SF1">
    <property type="entry name" value="BLR6548 PROTEIN"/>
    <property type="match status" value="1"/>
</dbReference>
<evidence type="ECO:0000259" key="4">
    <source>
        <dbReference type="Pfam" id="PF13458"/>
    </source>
</evidence>
<comment type="similarity">
    <text evidence="1">Belongs to the leucine-binding protein family.</text>
</comment>
<dbReference type="EMBL" id="JASJUT010000009">
    <property type="protein sequence ID" value="MDK2597197.1"/>
    <property type="molecule type" value="Genomic_DNA"/>
</dbReference>
<evidence type="ECO:0000256" key="1">
    <source>
        <dbReference type="ARBA" id="ARBA00010062"/>
    </source>
</evidence>
<comment type="caution">
    <text evidence="5">The sequence shown here is derived from an EMBL/GenBank/DDBJ whole genome shotgun (WGS) entry which is preliminary data.</text>
</comment>
<evidence type="ECO:0000313" key="6">
    <source>
        <dbReference type="Proteomes" id="UP001231915"/>
    </source>
</evidence>
<dbReference type="RefSeq" id="WP_211012911.1">
    <property type="nucleotide sequence ID" value="NZ_JASJUT010000009.1"/>
</dbReference>
<feature type="signal peptide" evidence="3">
    <location>
        <begin position="1"/>
        <end position="23"/>
    </location>
</feature>
<dbReference type="InterPro" id="IPR028082">
    <property type="entry name" value="Peripla_BP_I"/>
</dbReference>
<keyword evidence="2 3" id="KW-0732">Signal</keyword>
<gene>
    <name evidence="5" type="ORF">QNM18_19265</name>
</gene>
<evidence type="ECO:0000256" key="2">
    <source>
        <dbReference type="ARBA" id="ARBA00022729"/>
    </source>
</evidence>
<evidence type="ECO:0000256" key="3">
    <source>
        <dbReference type="SAM" id="SignalP"/>
    </source>
</evidence>
<reference evidence="5 6" key="1">
    <citation type="submission" date="2023-05" db="EMBL/GenBank/DDBJ databases">
        <title>Pseudoalteromonas ardens sp. nov., Pseudoalteromonas obscura sp. nov., and Pseudoalteromonas umbrosa sp. nov., isolated from the coral Montipora capitata.</title>
        <authorList>
            <person name="Thomas E.M."/>
            <person name="Smith E.M."/>
            <person name="Papke E."/>
            <person name="Shlafstein M.D."/>
            <person name="Oline D.K."/>
            <person name="Videau P."/>
            <person name="Saw J.H."/>
            <person name="Strangman W.K."/>
            <person name="Ushijima B."/>
        </authorList>
    </citation>
    <scope>NUCLEOTIDE SEQUENCE [LARGE SCALE GENOMIC DNA]</scope>
    <source>
        <strain evidence="5 6">P94</strain>
    </source>
</reference>
<accession>A0ABT7EQ67</accession>
<protein>
    <submittedName>
        <fullName evidence="5">ABC transporter substrate-binding protein</fullName>
    </submittedName>
</protein>
<dbReference type="SUPFAM" id="SSF53822">
    <property type="entry name" value="Periplasmic binding protein-like I"/>
    <property type="match status" value="1"/>
</dbReference>
<organism evidence="5 6">
    <name type="scientific">Pseudoalteromonas obscura</name>
    <dbReference type="NCBI Taxonomy" id="3048491"/>
    <lineage>
        <taxon>Bacteria</taxon>
        <taxon>Pseudomonadati</taxon>
        <taxon>Pseudomonadota</taxon>
        <taxon>Gammaproteobacteria</taxon>
        <taxon>Alteromonadales</taxon>
        <taxon>Pseudoalteromonadaceae</taxon>
        <taxon>Pseudoalteromonas</taxon>
    </lineage>
</organism>
<dbReference type="CDD" id="cd19978">
    <property type="entry name" value="PBP1_ABC_ligand_binding-like"/>
    <property type="match status" value="1"/>
</dbReference>
<name>A0ABT7EQ67_9GAMM</name>
<proteinExistence type="inferred from homology"/>
<dbReference type="Pfam" id="PF13458">
    <property type="entry name" value="Peripla_BP_6"/>
    <property type="match status" value="1"/>
</dbReference>
<evidence type="ECO:0000313" key="5">
    <source>
        <dbReference type="EMBL" id="MDK2597197.1"/>
    </source>
</evidence>
<keyword evidence="6" id="KW-1185">Reference proteome</keyword>
<dbReference type="Gene3D" id="3.40.50.2300">
    <property type="match status" value="2"/>
</dbReference>
<dbReference type="PANTHER" id="PTHR47235">
    <property type="entry name" value="BLR6548 PROTEIN"/>
    <property type="match status" value="1"/>
</dbReference>